<evidence type="ECO:0000256" key="2">
    <source>
        <dbReference type="ARBA" id="ARBA00022771"/>
    </source>
</evidence>
<dbReference type="SMART" id="SM00575">
    <property type="entry name" value="ZnF_PMZ"/>
    <property type="match status" value="1"/>
</dbReference>
<name>A0A6D2HJD5_9BRAS</name>
<dbReference type="AlphaFoldDB" id="A0A6D2HJD5"/>
<dbReference type="Pfam" id="PF04434">
    <property type="entry name" value="SWIM"/>
    <property type="match status" value="1"/>
</dbReference>
<protein>
    <recommendedName>
        <fullName evidence="6">SWIM-type domain-containing protein</fullName>
    </recommendedName>
</protein>
<reference evidence="7" key="1">
    <citation type="submission" date="2020-01" db="EMBL/GenBank/DDBJ databases">
        <authorList>
            <person name="Mishra B."/>
        </authorList>
    </citation>
    <scope>NUCLEOTIDE SEQUENCE [LARGE SCALE GENOMIC DNA]</scope>
</reference>
<keyword evidence="2 4" id="KW-0863">Zinc-finger</keyword>
<feature type="compositionally biased region" description="Basic and acidic residues" evidence="5">
    <location>
        <begin position="680"/>
        <end position="692"/>
    </location>
</feature>
<dbReference type="PANTHER" id="PTHR31973">
    <property type="entry name" value="POLYPROTEIN, PUTATIVE-RELATED"/>
    <property type="match status" value="1"/>
</dbReference>
<evidence type="ECO:0000313" key="7">
    <source>
        <dbReference type="EMBL" id="CAA7014700.1"/>
    </source>
</evidence>
<gene>
    <name evidence="7" type="ORF">MERR_LOCUS1935</name>
</gene>
<dbReference type="InterPro" id="IPR006564">
    <property type="entry name" value="Znf_PMZ"/>
</dbReference>
<dbReference type="PROSITE" id="PS50966">
    <property type="entry name" value="ZF_SWIM"/>
    <property type="match status" value="1"/>
</dbReference>
<evidence type="ECO:0000256" key="3">
    <source>
        <dbReference type="ARBA" id="ARBA00022833"/>
    </source>
</evidence>
<accession>A0A6D2HJD5</accession>
<evidence type="ECO:0000256" key="5">
    <source>
        <dbReference type="SAM" id="MobiDB-lite"/>
    </source>
</evidence>
<dbReference type="GO" id="GO:0008270">
    <property type="term" value="F:zinc ion binding"/>
    <property type="evidence" value="ECO:0007669"/>
    <property type="project" value="UniProtKB-KW"/>
</dbReference>
<dbReference type="InterPro" id="IPR018289">
    <property type="entry name" value="MULE_transposase_dom"/>
</dbReference>
<dbReference type="Pfam" id="PF10551">
    <property type="entry name" value="MULE"/>
    <property type="match status" value="1"/>
</dbReference>
<feature type="domain" description="SWIM-type" evidence="6">
    <location>
        <begin position="585"/>
        <end position="617"/>
    </location>
</feature>
<dbReference type="InterPro" id="IPR004332">
    <property type="entry name" value="Transposase_MuDR"/>
</dbReference>
<dbReference type="PANTHER" id="PTHR31973:SF187">
    <property type="entry name" value="MUTATOR TRANSPOSASE MUDRA PROTEIN"/>
    <property type="match status" value="1"/>
</dbReference>
<keyword evidence="8" id="KW-1185">Reference proteome</keyword>
<dbReference type="InterPro" id="IPR018290">
    <property type="entry name" value="MULE_transposase_N"/>
</dbReference>
<sequence>MSMIITNIFFDHGGHYVEEELKWVSKNPTCAITFKISSLEEITYSAVVDKICRKIARDVAKPLLKLSYIPMSNNPAREMYIFDDEDLFAYLTTIDNLGFRRFCMWREPHVEEPEPHIEKPHIEEVESDGKEEDGNKKRQEDGLNFFDEDFELSRPVEEIKLAEEWEDGIGLEIKQEFPSKEALQDLVDRASHKHCFGVRTYKSDTGRLILRCTQKSGGCNWYIYGARKAGSDFFSVRKFWNKHNCSRAVESSNSSRKRGNPRLVASVLHEDYPGQFDTPVPKTIVDVVHRRLGENPGSKTNVQLDADHRFEYLFVALGASIEGFQWMRKVIVVDATFLKTVYGGQLVFATAQDPNHHHYPIAFGIIVSENSSSWPWFLENLKAVVRDDPELVFVSDRHKSIIYGVKKVYPLARHVHCIWHLAQNVKGHAQQGVKRDDVVDKFIKCAHTYTGSEFKKEFDEFRKLYPACAKFLVDKIDVERWARCIFEGEKYNLDTSNSCESMNNVFRKDRKLSLLPMLDKIIEKFAFWSNKYRNECASMPSTKVVVPYVENVLHEICPIAKRLTVREVNGQEFMFDVFGTDGVISLVDLASKTCVCRMFDIDKYPCVHAIAAVMAKIKKDGRMSTLSIYDMCSRYYLIETWARAYLKTKYTVPHISTWAIPEDVLKLFAYPPDYTAKRGRNQEEQHPSEGESRKKKKKKTSNKCKPGHNLGVWFEPSNE</sequence>
<evidence type="ECO:0000259" key="6">
    <source>
        <dbReference type="PROSITE" id="PS50966"/>
    </source>
</evidence>
<evidence type="ECO:0000313" key="8">
    <source>
        <dbReference type="Proteomes" id="UP000467841"/>
    </source>
</evidence>
<feature type="region of interest" description="Disordered" evidence="5">
    <location>
        <begin position="676"/>
        <end position="710"/>
    </location>
</feature>
<feature type="compositionally biased region" description="Basic residues" evidence="5">
    <location>
        <begin position="693"/>
        <end position="706"/>
    </location>
</feature>
<dbReference type="OrthoDB" id="1111518at2759"/>
<proteinExistence type="predicted"/>
<keyword evidence="3" id="KW-0862">Zinc</keyword>
<feature type="region of interest" description="Disordered" evidence="5">
    <location>
        <begin position="113"/>
        <end position="139"/>
    </location>
</feature>
<organism evidence="7 8">
    <name type="scientific">Microthlaspi erraticum</name>
    <dbReference type="NCBI Taxonomy" id="1685480"/>
    <lineage>
        <taxon>Eukaryota</taxon>
        <taxon>Viridiplantae</taxon>
        <taxon>Streptophyta</taxon>
        <taxon>Embryophyta</taxon>
        <taxon>Tracheophyta</taxon>
        <taxon>Spermatophyta</taxon>
        <taxon>Magnoliopsida</taxon>
        <taxon>eudicotyledons</taxon>
        <taxon>Gunneridae</taxon>
        <taxon>Pentapetalae</taxon>
        <taxon>rosids</taxon>
        <taxon>malvids</taxon>
        <taxon>Brassicales</taxon>
        <taxon>Brassicaceae</taxon>
        <taxon>Coluteocarpeae</taxon>
        <taxon>Microthlaspi</taxon>
    </lineage>
</organism>
<dbReference type="Pfam" id="PF10532">
    <property type="entry name" value="Plant_all_beta"/>
    <property type="match status" value="1"/>
</dbReference>
<dbReference type="Proteomes" id="UP000467841">
    <property type="component" value="Unassembled WGS sequence"/>
</dbReference>
<comment type="caution">
    <text evidence="7">The sequence shown here is derived from an EMBL/GenBank/DDBJ whole genome shotgun (WGS) entry which is preliminary data.</text>
</comment>
<evidence type="ECO:0000256" key="1">
    <source>
        <dbReference type="ARBA" id="ARBA00022723"/>
    </source>
</evidence>
<dbReference type="InterPro" id="IPR007527">
    <property type="entry name" value="Znf_SWIM"/>
</dbReference>
<evidence type="ECO:0000256" key="4">
    <source>
        <dbReference type="PROSITE-ProRule" id="PRU00325"/>
    </source>
</evidence>
<keyword evidence="1" id="KW-0479">Metal-binding</keyword>
<dbReference type="Pfam" id="PF03108">
    <property type="entry name" value="DBD_Tnp_Mut"/>
    <property type="match status" value="1"/>
</dbReference>
<dbReference type="EMBL" id="CACVBM020000111">
    <property type="protein sequence ID" value="CAA7014700.1"/>
    <property type="molecule type" value="Genomic_DNA"/>
</dbReference>